<keyword evidence="8" id="KW-1185">Reference proteome</keyword>
<evidence type="ECO:0000256" key="5">
    <source>
        <dbReference type="ARBA" id="ARBA00023136"/>
    </source>
</evidence>
<dbReference type="OrthoDB" id="951439at2"/>
<feature type="transmembrane region" description="Helical" evidence="6">
    <location>
        <begin position="37"/>
        <end position="62"/>
    </location>
</feature>
<dbReference type="AlphaFoldDB" id="A0A4R4KME2"/>
<evidence type="ECO:0000256" key="2">
    <source>
        <dbReference type="ARBA" id="ARBA00022475"/>
    </source>
</evidence>
<gene>
    <name evidence="7" type="ORF">EZE20_02585</name>
</gene>
<protein>
    <recommendedName>
        <fullName evidence="9">Lipopolysaccharide biosynthesis protein</fullName>
    </recommendedName>
</protein>
<keyword evidence="5 6" id="KW-0472">Membrane</keyword>
<dbReference type="PANTHER" id="PTHR30250:SF26">
    <property type="entry name" value="PSMA PROTEIN"/>
    <property type="match status" value="1"/>
</dbReference>
<reference evidence="7 8" key="1">
    <citation type="submission" date="2019-02" db="EMBL/GenBank/DDBJ databases">
        <title>Arundinibacter roseus gen. nov., sp. nov., a new member of the family Cytophagaceae.</title>
        <authorList>
            <person name="Szuroczki S."/>
            <person name="Khayer B."/>
            <person name="Sproer C."/>
            <person name="Toumi M."/>
            <person name="Szabo A."/>
            <person name="Felfoldi T."/>
            <person name="Schumann P."/>
            <person name="Toth E."/>
        </authorList>
    </citation>
    <scope>NUCLEOTIDE SEQUENCE [LARGE SCALE GENOMIC DNA]</scope>
    <source>
        <strain evidence="7 8">DMA-k-7a</strain>
    </source>
</reference>
<keyword evidence="3 6" id="KW-0812">Transmembrane</keyword>
<feature type="transmembrane region" description="Helical" evidence="6">
    <location>
        <begin position="12"/>
        <end position="31"/>
    </location>
</feature>
<evidence type="ECO:0000256" key="4">
    <source>
        <dbReference type="ARBA" id="ARBA00022989"/>
    </source>
</evidence>
<dbReference type="PANTHER" id="PTHR30250">
    <property type="entry name" value="PST FAMILY PREDICTED COLANIC ACID TRANSPORTER"/>
    <property type="match status" value="1"/>
</dbReference>
<evidence type="ECO:0000256" key="3">
    <source>
        <dbReference type="ARBA" id="ARBA00022692"/>
    </source>
</evidence>
<keyword evidence="2" id="KW-1003">Cell membrane</keyword>
<dbReference type="InterPro" id="IPR050833">
    <property type="entry name" value="Poly_Biosynth_Transport"/>
</dbReference>
<dbReference type="Pfam" id="PF01943">
    <property type="entry name" value="Polysacc_synt"/>
    <property type="match status" value="1"/>
</dbReference>
<keyword evidence="4 6" id="KW-1133">Transmembrane helix</keyword>
<evidence type="ECO:0000256" key="6">
    <source>
        <dbReference type="SAM" id="Phobius"/>
    </source>
</evidence>
<evidence type="ECO:0000313" key="7">
    <source>
        <dbReference type="EMBL" id="TDB67829.1"/>
    </source>
</evidence>
<feature type="transmembrane region" description="Helical" evidence="6">
    <location>
        <begin position="117"/>
        <end position="137"/>
    </location>
</feature>
<comment type="caution">
    <text evidence="7">The sequence shown here is derived from an EMBL/GenBank/DDBJ whole genome shotgun (WGS) entry which is preliminary data.</text>
</comment>
<sequence>MLKKGVSNLVGQIIRMATTIISIPILISLLGTELYGLWTWSTTIISIFQLSEAGLSSGLIYFLSKNEHSTELKNQTLTNSIVLLLVSILFVILTILSFSFLLINLLPSSAQRYELELSIVLELGSILIALRIIQNLYWSILQSKQRYELLNVFQTVQIVTINASFIILAYFKLTYLPYFIIASIIITIITIIILLKFLNILQNFNWSFEISNFKTFVKYNLRIWGGSIGSSIFTHGDKMLIASLLGPSVLTVYTVFTNICIQLNQLTAQVAHPIFPLISSYQEDNKANPNQIFKSFLKVFVLNITVSFGGSLFLICFSEEILIFFLKENFKYEYIRLVAMEK</sequence>
<feature type="transmembrane region" description="Helical" evidence="6">
    <location>
        <begin position="177"/>
        <end position="198"/>
    </location>
</feature>
<proteinExistence type="predicted"/>
<accession>A0A4R4KME2</accession>
<feature type="transmembrane region" description="Helical" evidence="6">
    <location>
        <begin position="149"/>
        <end position="171"/>
    </location>
</feature>
<feature type="transmembrane region" description="Helical" evidence="6">
    <location>
        <begin position="300"/>
        <end position="326"/>
    </location>
</feature>
<dbReference type="GO" id="GO:0005886">
    <property type="term" value="C:plasma membrane"/>
    <property type="evidence" value="ECO:0007669"/>
    <property type="project" value="UniProtKB-SubCell"/>
</dbReference>
<dbReference type="InterPro" id="IPR002797">
    <property type="entry name" value="Polysacc_synth"/>
</dbReference>
<dbReference type="Proteomes" id="UP000295706">
    <property type="component" value="Unassembled WGS sequence"/>
</dbReference>
<dbReference type="RefSeq" id="WP_132114203.1">
    <property type="nucleotide sequence ID" value="NZ_SMJU01000002.1"/>
</dbReference>
<name>A0A4R4KME2_9BACT</name>
<evidence type="ECO:0008006" key="9">
    <source>
        <dbReference type="Google" id="ProtNLM"/>
    </source>
</evidence>
<dbReference type="EMBL" id="SMJU01000002">
    <property type="protein sequence ID" value="TDB67829.1"/>
    <property type="molecule type" value="Genomic_DNA"/>
</dbReference>
<evidence type="ECO:0000313" key="8">
    <source>
        <dbReference type="Proteomes" id="UP000295706"/>
    </source>
</evidence>
<feature type="transmembrane region" description="Helical" evidence="6">
    <location>
        <begin position="82"/>
        <end position="105"/>
    </location>
</feature>
<organism evidence="7 8">
    <name type="scientific">Arundinibacter roseus</name>
    <dbReference type="NCBI Taxonomy" id="2070510"/>
    <lineage>
        <taxon>Bacteria</taxon>
        <taxon>Pseudomonadati</taxon>
        <taxon>Bacteroidota</taxon>
        <taxon>Cytophagia</taxon>
        <taxon>Cytophagales</taxon>
        <taxon>Spirosomataceae</taxon>
        <taxon>Arundinibacter</taxon>
    </lineage>
</organism>
<comment type="subcellular location">
    <subcellularLocation>
        <location evidence="1">Cell membrane</location>
        <topology evidence="1">Multi-pass membrane protein</topology>
    </subcellularLocation>
</comment>
<evidence type="ECO:0000256" key="1">
    <source>
        <dbReference type="ARBA" id="ARBA00004651"/>
    </source>
</evidence>